<dbReference type="Pfam" id="PF00583">
    <property type="entry name" value="Acetyltransf_1"/>
    <property type="match status" value="1"/>
</dbReference>
<dbReference type="HOGENOM" id="CLU_1445113_0_0_4"/>
<reference evidence="3" key="1">
    <citation type="submission" date="2008-04" db="EMBL/GenBank/DDBJ databases">
        <title>Complete sequence of plasmid 1 of Burkholderia ambifaria MC40-6.</title>
        <authorList>
            <person name="Copeland A."/>
            <person name="Lucas S."/>
            <person name="Lapidus A."/>
            <person name="Glavina del Rio T."/>
            <person name="Dalin E."/>
            <person name="Tice H."/>
            <person name="Pitluck S."/>
            <person name="Chain P."/>
            <person name="Malfatti S."/>
            <person name="Shin M."/>
            <person name="Vergez L."/>
            <person name="Lang D."/>
            <person name="Schmutz J."/>
            <person name="Larimer F."/>
            <person name="Land M."/>
            <person name="Hauser L."/>
            <person name="Kyrpides N."/>
            <person name="Lykidis A."/>
            <person name="Ramette A."/>
            <person name="Konstantinidis K."/>
            <person name="Tiedje J."/>
            <person name="Richardson P."/>
        </authorList>
    </citation>
    <scope>NUCLEOTIDE SEQUENCE [LARGE SCALE GENOMIC DNA]</scope>
    <source>
        <strain evidence="3">MC40-6</strain>
        <plasmid evidence="3">Plasmid pBMC401</plasmid>
    </source>
</reference>
<dbReference type="RefSeq" id="WP_012367334.1">
    <property type="nucleotide sequence ID" value="NC_010553.1"/>
</dbReference>
<feature type="domain" description="N-acetyltransferase" evidence="1">
    <location>
        <begin position="61"/>
        <end position="187"/>
    </location>
</feature>
<dbReference type="AlphaFoldDB" id="B1Z6M4"/>
<keyword evidence="2" id="KW-0614">Plasmid</keyword>
<dbReference type="KEGG" id="bac:BamMC406_6698"/>
<accession>B1Z6M4</accession>
<organism evidence="2 3">
    <name type="scientific">Burkholderia ambifaria (strain MC40-6)</name>
    <dbReference type="NCBI Taxonomy" id="398577"/>
    <lineage>
        <taxon>Bacteria</taxon>
        <taxon>Pseudomonadati</taxon>
        <taxon>Pseudomonadota</taxon>
        <taxon>Betaproteobacteria</taxon>
        <taxon>Burkholderiales</taxon>
        <taxon>Burkholderiaceae</taxon>
        <taxon>Burkholderia</taxon>
        <taxon>Burkholderia cepacia complex</taxon>
    </lineage>
</organism>
<dbReference type="SUPFAM" id="SSF55729">
    <property type="entry name" value="Acyl-CoA N-acyltransferases (Nat)"/>
    <property type="match status" value="1"/>
</dbReference>
<dbReference type="Proteomes" id="UP000001680">
    <property type="component" value="Plasmid pBMC401"/>
</dbReference>
<dbReference type="GO" id="GO:0016747">
    <property type="term" value="F:acyltransferase activity, transferring groups other than amino-acyl groups"/>
    <property type="evidence" value="ECO:0007669"/>
    <property type="project" value="InterPro"/>
</dbReference>
<geneLocation type="plasmid" evidence="2 3">
    <name>pBMC401</name>
</geneLocation>
<dbReference type="InterPro" id="IPR016181">
    <property type="entry name" value="Acyl_CoA_acyltransferase"/>
</dbReference>
<dbReference type="OrthoDB" id="9803233at2"/>
<dbReference type="PROSITE" id="PS51186">
    <property type="entry name" value="GNAT"/>
    <property type="match status" value="1"/>
</dbReference>
<sequence length="187" mass="21090">MKVVTPLDRLSLAAIPSALPGKFYKGGPYELDELLREPEEYGDEEIDWRPIQIAEAHNVPMRIAHVEVASSRHQANTCDSPGLGTRVEYVLRYLYREDAKSAITGVVQLKISHRIHGLRRLFEVDCEKVIQTVYVARSSRGRGIARVLLAEVLDDAPDVRVHPQFSDDGAKLFGYDKIGRRSSHEKL</sequence>
<protein>
    <recommendedName>
        <fullName evidence="1">N-acetyltransferase domain-containing protein</fullName>
    </recommendedName>
</protein>
<name>B1Z6M4_BURA4</name>
<evidence type="ECO:0000313" key="2">
    <source>
        <dbReference type="EMBL" id="ACB69101.1"/>
    </source>
</evidence>
<proteinExistence type="predicted"/>
<dbReference type="Gene3D" id="3.40.630.30">
    <property type="match status" value="1"/>
</dbReference>
<evidence type="ECO:0000259" key="1">
    <source>
        <dbReference type="PROSITE" id="PS51186"/>
    </source>
</evidence>
<dbReference type="InterPro" id="IPR000182">
    <property type="entry name" value="GNAT_dom"/>
</dbReference>
<gene>
    <name evidence="2" type="ordered locus">BamMC406_6698</name>
</gene>
<dbReference type="EMBL" id="CP001028">
    <property type="protein sequence ID" value="ACB69101.1"/>
    <property type="molecule type" value="Genomic_DNA"/>
</dbReference>
<evidence type="ECO:0000313" key="3">
    <source>
        <dbReference type="Proteomes" id="UP000001680"/>
    </source>
</evidence>